<sequence length="556" mass="62853">MICGIFFFLKASSQNFTVDYAKVDIYISEEGYFDVVENYDITFTAPKYGIYRTIQTQYDIKTEEGTNEKRKIEIKKLDVSKHKYSTTPFLARKVSNDFEIKIGNKDKTIIGPEHYEIKYRVYNAFLYEEENTHFYWNIKPDNWLAPFKKLDFTIHIPESIHLDLDNFYVYSGERGETAASPYFEVNYVDGVFLAKSTRDFNSATGESVTALVKLPASSIKEIKPFWPFWSDYGWIIILGALIFVFYLVWNKYGKDDKVIATTSYFPPSGIDPAMAGYLIDDKGDTEDLIALLPYWGERGIIAIKEIPKKNWFGKSDTKITRLRPLPEGAPPYEIELFNGIFGSEHNSGEKSVLISSLKNSFYTKMDKAKRLLKKQAQVYYDPKANKVQIGAIVGLLLINFILLVVFLIFWGFIAVITLVPVFIFLLYMTVHLVKKNAKGTQVLSELKGFKQFIIIAEENKLKMLLKDSPNYFESTMSYALAFGLLSNWVKKFEALDIQPPTWYSSTGGVVTINNFSKSFSDTIQSTKSTMVSSPSSSSSGGGSSGGGFGGGGGGSW</sequence>
<dbReference type="AlphaFoldDB" id="A0A9X1U6L6"/>
<keyword evidence="2" id="KW-0472">Membrane</keyword>
<organism evidence="5 6">
    <name type="scientific">Aequorivita xiaoshiensis</name>
    <dbReference type="NCBI Taxonomy" id="2874476"/>
    <lineage>
        <taxon>Bacteria</taxon>
        <taxon>Pseudomonadati</taxon>
        <taxon>Bacteroidota</taxon>
        <taxon>Flavobacteriia</taxon>
        <taxon>Flavobacteriales</taxon>
        <taxon>Flavobacteriaceae</taxon>
        <taxon>Aequorivita</taxon>
    </lineage>
</organism>
<keyword evidence="2" id="KW-1133">Transmembrane helix</keyword>
<evidence type="ECO:0000256" key="1">
    <source>
        <dbReference type="SAM" id="MobiDB-lite"/>
    </source>
</evidence>
<accession>A0A9X1U6L6</accession>
<feature type="domain" description="DUF2207" evidence="3">
    <location>
        <begin position="21"/>
        <end position="168"/>
    </location>
</feature>
<evidence type="ECO:0000256" key="2">
    <source>
        <dbReference type="SAM" id="Phobius"/>
    </source>
</evidence>
<dbReference type="Proteomes" id="UP001139462">
    <property type="component" value="Unassembled WGS sequence"/>
</dbReference>
<dbReference type="Pfam" id="PF09972">
    <property type="entry name" value="DUF2207"/>
    <property type="match status" value="1"/>
</dbReference>
<keyword evidence="6" id="KW-1185">Reference proteome</keyword>
<evidence type="ECO:0000313" key="6">
    <source>
        <dbReference type="Proteomes" id="UP001139462"/>
    </source>
</evidence>
<reference evidence="5" key="1">
    <citation type="submission" date="2021-09" db="EMBL/GenBank/DDBJ databases">
        <title>Genome of Aequorivita sp. strain F64183.</title>
        <authorList>
            <person name="Wang Y."/>
        </authorList>
    </citation>
    <scope>NUCLEOTIDE SEQUENCE</scope>
    <source>
        <strain evidence="5">F64183</strain>
    </source>
</reference>
<feature type="compositionally biased region" description="Gly residues" evidence="1">
    <location>
        <begin position="539"/>
        <end position="556"/>
    </location>
</feature>
<protein>
    <submittedName>
        <fullName evidence="5">DUF2207 domain-containing protein</fullName>
    </submittedName>
</protein>
<evidence type="ECO:0000313" key="5">
    <source>
        <dbReference type="EMBL" id="MCG2431728.1"/>
    </source>
</evidence>
<feature type="region of interest" description="Disordered" evidence="1">
    <location>
        <begin position="528"/>
        <end position="556"/>
    </location>
</feature>
<feature type="transmembrane region" description="Helical" evidence="2">
    <location>
        <begin position="389"/>
        <end position="409"/>
    </location>
</feature>
<comment type="caution">
    <text evidence="5">The sequence shown here is derived from an EMBL/GenBank/DDBJ whole genome shotgun (WGS) entry which is preliminary data.</text>
</comment>
<dbReference type="InterPro" id="IPR018702">
    <property type="entry name" value="DUF2207"/>
</dbReference>
<name>A0A9X1U6L6_9FLAO</name>
<proteinExistence type="predicted"/>
<keyword evidence="2" id="KW-0812">Transmembrane</keyword>
<dbReference type="EMBL" id="JAIRBB010000011">
    <property type="protein sequence ID" value="MCG2431728.1"/>
    <property type="molecule type" value="Genomic_DNA"/>
</dbReference>
<dbReference type="Pfam" id="PF20990">
    <property type="entry name" value="DUF2207_C"/>
    <property type="match status" value="1"/>
</dbReference>
<feature type="transmembrane region" description="Helical" evidence="2">
    <location>
        <begin position="232"/>
        <end position="249"/>
    </location>
</feature>
<dbReference type="InterPro" id="IPR048389">
    <property type="entry name" value="YciQ-like_C"/>
</dbReference>
<evidence type="ECO:0000259" key="3">
    <source>
        <dbReference type="Pfam" id="PF09972"/>
    </source>
</evidence>
<feature type="transmembrane region" description="Helical" evidence="2">
    <location>
        <begin position="415"/>
        <end position="433"/>
    </location>
</feature>
<feature type="domain" description="Predicted membrane protein YciQ-like C-terminal" evidence="4">
    <location>
        <begin position="264"/>
        <end position="492"/>
    </location>
</feature>
<gene>
    <name evidence="5" type="ORF">K8344_11405</name>
</gene>
<evidence type="ECO:0000259" key="4">
    <source>
        <dbReference type="Pfam" id="PF20990"/>
    </source>
</evidence>